<dbReference type="Pfam" id="PF06585">
    <property type="entry name" value="JHBP"/>
    <property type="match status" value="1"/>
</dbReference>
<dbReference type="SMART" id="SM00700">
    <property type="entry name" value="JHBP"/>
    <property type="match status" value="1"/>
</dbReference>
<evidence type="ECO:0000313" key="3">
    <source>
        <dbReference type="Proteomes" id="UP001168821"/>
    </source>
</evidence>
<dbReference type="Proteomes" id="UP001168821">
    <property type="component" value="Unassembled WGS sequence"/>
</dbReference>
<dbReference type="PANTHER" id="PTHR11008:SF32">
    <property type="entry name" value="CIRCADIAN CLOCK-CONTROLLED PROTEIN DAYWAKE-RELATED"/>
    <property type="match status" value="1"/>
</dbReference>
<evidence type="ECO:0000256" key="1">
    <source>
        <dbReference type="SAM" id="SignalP"/>
    </source>
</evidence>
<name>A0AA38I7D8_9CUCU</name>
<reference evidence="2" key="1">
    <citation type="journal article" date="2023" name="G3 (Bethesda)">
        <title>Whole genome assemblies of Zophobas morio and Tenebrio molitor.</title>
        <authorList>
            <person name="Kaur S."/>
            <person name="Stinson S.A."/>
            <person name="diCenzo G.C."/>
        </authorList>
    </citation>
    <scope>NUCLEOTIDE SEQUENCE</scope>
    <source>
        <strain evidence="2">QUZm001</strain>
    </source>
</reference>
<feature type="signal peptide" evidence="1">
    <location>
        <begin position="1"/>
        <end position="16"/>
    </location>
</feature>
<keyword evidence="1" id="KW-0732">Signal</keyword>
<sequence>MKLCVLVCAIVAATESVKLPSNFKTCNRKQANFRGCLLQAARHALTQLNRPYDDLKMPTLDPLYVKRIETSVHTLLFNVTSELTECQLYNLLHLNVEQFDVDFEGKTIQMSAYWPYQKSRCFFKNAGQILFTDVIAEGVVDITYKNLKWTFNLEYEEARKGNKTYVQLSDSSFDAQPEDVIFELVRVRRGDKSLVRSVIRAINNNWRDIFELVKDVYLEKSRTDWLEIFSGFFSEVSLEEAFDN</sequence>
<proteinExistence type="predicted"/>
<gene>
    <name evidence="2" type="ORF">Zmor_016869</name>
</gene>
<organism evidence="2 3">
    <name type="scientific">Zophobas morio</name>
    <dbReference type="NCBI Taxonomy" id="2755281"/>
    <lineage>
        <taxon>Eukaryota</taxon>
        <taxon>Metazoa</taxon>
        <taxon>Ecdysozoa</taxon>
        <taxon>Arthropoda</taxon>
        <taxon>Hexapoda</taxon>
        <taxon>Insecta</taxon>
        <taxon>Pterygota</taxon>
        <taxon>Neoptera</taxon>
        <taxon>Endopterygota</taxon>
        <taxon>Coleoptera</taxon>
        <taxon>Polyphaga</taxon>
        <taxon>Cucujiformia</taxon>
        <taxon>Tenebrionidae</taxon>
        <taxon>Zophobas</taxon>
    </lineage>
</organism>
<dbReference type="AlphaFoldDB" id="A0AA38I7D8"/>
<protein>
    <submittedName>
        <fullName evidence="2">Uncharacterized protein</fullName>
    </submittedName>
</protein>
<dbReference type="InterPro" id="IPR038606">
    <property type="entry name" value="To_sf"/>
</dbReference>
<evidence type="ECO:0000313" key="2">
    <source>
        <dbReference type="EMBL" id="KAJ3650790.1"/>
    </source>
</evidence>
<keyword evidence="3" id="KW-1185">Reference proteome</keyword>
<comment type="caution">
    <text evidence="2">The sequence shown here is derived from an EMBL/GenBank/DDBJ whole genome shotgun (WGS) entry which is preliminary data.</text>
</comment>
<dbReference type="EMBL" id="JALNTZ010000005">
    <property type="protein sequence ID" value="KAJ3650790.1"/>
    <property type="molecule type" value="Genomic_DNA"/>
</dbReference>
<accession>A0AA38I7D8</accession>
<feature type="chain" id="PRO_5041403199" evidence="1">
    <location>
        <begin position="17"/>
        <end position="244"/>
    </location>
</feature>
<dbReference type="InterPro" id="IPR010562">
    <property type="entry name" value="Haemolymph_juvenile_hormone-bd"/>
</dbReference>
<dbReference type="PANTHER" id="PTHR11008">
    <property type="entry name" value="PROTEIN TAKEOUT-LIKE PROTEIN"/>
    <property type="match status" value="1"/>
</dbReference>
<dbReference type="Gene3D" id="3.15.10.30">
    <property type="entry name" value="Haemolymph juvenile hormone binding protein"/>
    <property type="match status" value="1"/>
</dbReference>
<dbReference type="GO" id="GO:0005615">
    <property type="term" value="C:extracellular space"/>
    <property type="evidence" value="ECO:0007669"/>
    <property type="project" value="TreeGrafter"/>
</dbReference>